<proteinExistence type="predicted"/>
<reference evidence="3 4" key="1">
    <citation type="journal article" date="2018" name="BMC Genomics">
        <title>The genome of Naegleria lovaniensis, the basis for a comparative approach to unravel pathogenicity factors of the human pathogenic amoeba N. fowleri.</title>
        <authorList>
            <person name="Liechti N."/>
            <person name="Schurch N."/>
            <person name="Bruggmann R."/>
            <person name="Wittwer M."/>
        </authorList>
    </citation>
    <scope>NUCLEOTIDE SEQUENCE [LARGE SCALE GENOMIC DNA]</scope>
    <source>
        <strain evidence="3 4">ATCC 30569</strain>
    </source>
</reference>
<feature type="domain" description="TAP-C" evidence="2">
    <location>
        <begin position="85"/>
        <end position="138"/>
    </location>
</feature>
<dbReference type="EMBL" id="PYSW02000002">
    <property type="protein sequence ID" value="KAG2393508.1"/>
    <property type="molecule type" value="Genomic_DNA"/>
</dbReference>
<name>A0AA88H2S5_NAELO</name>
<protein>
    <recommendedName>
        <fullName evidence="2">TAP-C domain-containing protein</fullName>
    </recommendedName>
</protein>
<gene>
    <name evidence="3" type="ORF">C9374_007039</name>
</gene>
<dbReference type="PROSITE" id="PS51281">
    <property type="entry name" value="TAP_C"/>
    <property type="match status" value="1"/>
</dbReference>
<evidence type="ECO:0000313" key="4">
    <source>
        <dbReference type="Proteomes" id="UP000816034"/>
    </source>
</evidence>
<evidence type="ECO:0000259" key="2">
    <source>
        <dbReference type="PROSITE" id="PS51281"/>
    </source>
</evidence>
<feature type="region of interest" description="Disordered" evidence="1">
    <location>
        <begin position="200"/>
        <end position="224"/>
    </location>
</feature>
<accession>A0AA88H2S5</accession>
<evidence type="ECO:0000256" key="1">
    <source>
        <dbReference type="SAM" id="MobiDB-lite"/>
    </source>
</evidence>
<dbReference type="GeneID" id="68099493"/>
<dbReference type="RefSeq" id="XP_044555402.1">
    <property type="nucleotide sequence ID" value="XM_044696966.1"/>
</dbReference>
<dbReference type="GO" id="GO:0051028">
    <property type="term" value="P:mRNA transport"/>
    <property type="evidence" value="ECO:0007669"/>
    <property type="project" value="InterPro"/>
</dbReference>
<evidence type="ECO:0000313" key="3">
    <source>
        <dbReference type="EMBL" id="KAG2393508.1"/>
    </source>
</evidence>
<dbReference type="Pfam" id="PF03943">
    <property type="entry name" value="TAP_C"/>
    <property type="match status" value="1"/>
</dbReference>
<dbReference type="GO" id="GO:0005634">
    <property type="term" value="C:nucleus"/>
    <property type="evidence" value="ECO:0007669"/>
    <property type="project" value="InterPro"/>
</dbReference>
<sequence length="239" mass="27046">MQQQPQGFVSDQQQQMIHNLFTKCSEYISQHDCFSLLSQSNWNYEWCERIMYTIPHVIFSQTLIPKELGLRLILSESNCNEETCQLYVNMVLDFAHKTNLNWYLCMDCLSQAKWNAELAFEMFQRCKHEIPENGFVYSSSSSTIAVNNNEDFQDSGDESENITSHVVNSNNIMTSSSTTASPCIGGVLLNSSQPLSTSACDNSTMLDNDNIHENTPESSPNESANILNTGRISIISNYF</sequence>
<dbReference type="InterPro" id="IPR009060">
    <property type="entry name" value="UBA-like_sf"/>
</dbReference>
<dbReference type="InterPro" id="IPR005637">
    <property type="entry name" value="TAP_C_dom"/>
</dbReference>
<dbReference type="Gene3D" id="1.10.8.10">
    <property type="entry name" value="DNA helicase RuvA subunit, C-terminal domain"/>
    <property type="match status" value="1"/>
</dbReference>
<comment type="caution">
    <text evidence="3">The sequence shown here is derived from an EMBL/GenBank/DDBJ whole genome shotgun (WGS) entry which is preliminary data.</text>
</comment>
<organism evidence="3 4">
    <name type="scientific">Naegleria lovaniensis</name>
    <name type="common">Amoeba</name>
    <dbReference type="NCBI Taxonomy" id="51637"/>
    <lineage>
        <taxon>Eukaryota</taxon>
        <taxon>Discoba</taxon>
        <taxon>Heterolobosea</taxon>
        <taxon>Tetramitia</taxon>
        <taxon>Eutetramitia</taxon>
        <taxon>Vahlkampfiidae</taxon>
        <taxon>Naegleria</taxon>
    </lineage>
</organism>
<dbReference type="AlphaFoldDB" id="A0AA88H2S5"/>
<dbReference type="SUPFAM" id="SSF46934">
    <property type="entry name" value="UBA-like"/>
    <property type="match status" value="1"/>
</dbReference>
<keyword evidence="4" id="KW-1185">Reference proteome</keyword>
<dbReference type="Proteomes" id="UP000816034">
    <property type="component" value="Unassembled WGS sequence"/>
</dbReference>